<evidence type="ECO:0000256" key="2">
    <source>
        <dbReference type="ARBA" id="ARBA00022448"/>
    </source>
</evidence>
<dbReference type="Gene3D" id="3.40.50.300">
    <property type="entry name" value="P-loop containing nucleotide triphosphate hydrolases"/>
    <property type="match status" value="1"/>
</dbReference>
<keyword evidence="2" id="KW-0813">Transport</keyword>
<dbReference type="SUPFAM" id="SSF52540">
    <property type="entry name" value="P-loop containing nucleoside triphosphate hydrolases"/>
    <property type="match status" value="1"/>
</dbReference>
<evidence type="ECO:0000256" key="9">
    <source>
        <dbReference type="SAM" id="Phobius"/>
    </source>
</evidence>
<feature type="transmembrane region" description="Helical" evidence="9">
    <location>
        <begin position="273"/>
        <end position="297"/>
    </location>
</feature>
<dbReference type="SMART" id="SM00382">
    <property type="entry name" value="AAA"/>
    <property type="match status" value="1"/>
</dbReference>
<gene>
    <name evidence="11" type="ORF">CBYS24578_00010626</name>
</gene>
<feature type="transmembrane region" description="Helical" evidence="9">
    <location>
        <begin position="731"/>
        <end position="750"/>
    </location>
</feature>
<keyword evidence="5" id="KW-0067">ATP-binding</keyword>
<evidence type="ECO:0000313" key="11">
    <source>
        <dbReference type="EMBL" id="CAG9987983.1"/>
    </source>
</evidence>
<dbReference type="PROSITE" id="PS00211">
    <property type="entry name" value="ABC_TRANSPORTER_1"/>
    <property type="match status" value="1"/>
</dbReference>
<dbReference type="InterPro" id="IPR050352">
    <property type="entry name" value="ABCG_transporters"/>
</dbReference>
<dbReference type="InterPro" id="IPR027417">
    <property type="entry name" value="P-loop_NTPase"/>
</dbReference>
<dbReference type="PROSITE" id="PS50893">
    <property type="entry name" value="ABC_TRANSPORTER_2"/>
    <property type="match status" value="1"/>
</dbReference>
<feature type="transmembrane region" description="Helical" evidence="9">
    <location>
        <begin position="884"/>
        <end position="902"/>
    </location>
</feature>
<evidence type="ECO:0000256" key="6">
    <source>
        <dbReference type="ARBA" id="ARBA00022989"/>
    </source>
</evidence>
<dbReference type="Pfam" id="PF19055">
    <property type="entry name" value="ABC2_membrane_7"/>
    <property type="match status" value="1"/>
</dbReference>
<dbReference type="AlphaFoldDB" id="A0A9N9UDG2"/>
<dbReference type="FunFam" id="3.40.50.300:FF:000367">
    <property type="entry name" value="ABC transporter G family member 24"/>
    <property type="match status" value="1"/>
</dbReference>
<evidence type="ECO:0000256" key="8">
    <source>
        <dbReference type="SAM" id="MobiDB-lite"/>
    </source>
</evidence>
<dbReference type="Pfam" id="PF00005">
    <property type="entry name" value="ABC_tran"/>
    <property type="match status" value="1"/>
</dbReference>
<evidence type="ECO:0000256" key="3">
    <source>
        <dbReference type="ARBA" id="ARBA00022692"/>
    </source>
</evidence>
<dbReference type="Proteomes" id="UP000754883">
    <property type="component" value="Unassembled WGS sequence"/>
</dbReference>
<comment type="caution">
    <text evidence="11">The sequence shown here is derived from an EMBL/GenBank/DDBJ whole genome shotgun (WGS) entry which is preliminary data.</text>
</comment>
<keyword evidence="12" id="KW-1185">Reference proteome</keyword>
<dbReference type="InterPro" id="IPR013525">
    <property type="entry name" value="ABC2_TM"/>
</dbReference>
<dbReference type="GO" id="GO:0140359">
    <property type="term" value="F:ABC-type transporter activity"/>
    <property type="evidence" value="ECO:0007669"/>
    <property type="project" value="InterPro"/>
</dbReference>
<accession>A0A9N9UDG2</accession>
<dbReference type="GO" id="GO:0016020">
    <property type="term" value="C:membrane"/>
    <property type="evidence" value="ECO:0007669"/>
    <property type="project" value="UniProtKB-SubCell"/>
</dbReference>
<evidence type="ECO:0000256" key="4">
    <source>
        <dbReference type="ARBA" id="ARBA00022741"/>
    </source>
</evidence>
<keyword evidence="7 9" id="KW-0472">Membrane</keyword>
<feature type="region of interest" description="Disordered" evidence="8">
    <location>
        <begin position="1"/>
        <end position="23"/>
    </location>
</feature>
<keyword evidence="4" id="KW-0547">Nucleotide-binding</keyword>
<evidence type="ECO:0000313" key="12">
    <source>
        <dbReference type="Proteomes" id="UP000754883"/>
    </source>
</evidence>
<comment type="subcellular location">
    <subcellularLocation>
        <location evidence="1">Membrane</location>
        <topology evidence="1">Multi-pass membrane protein</topology>
    </subcellularLocation>
</comment>
<evidence type="ECO:0000256" key="7">
    <source>
        <dbReference type="ARBA" id="ARBA00023136"/>
    </source>
</evidence>
<dbReference type="OrthoDB" id="66620at2759"/>
<dbReference type="InterPro" id="IPR003593">
    <property type="entry name" value="AAA+_ATPase"/>
</dbReference>
<keyword evidence="6 9" id="KW-1133">Transmembrane helix</keyword>
<dbReference type="GO" id="GO:0016887">
    <property type="term" value="F:ATP hydrolysis activity"/>
    <property type="evidence" value="ECO:0007669"/>
    <property type="project" value="InterPro"/>
</dbReference>
<organism evidence="11 12">
    <name type="scientific">Clonostachys byssicola</name>
    <dbReference type="NCBI Taxonomy" id="160290"/>
    <lineage>
        <taxon>Eukaryota</taxon>
        <taxon>Fungi</taxon>
        <taxon>Dikarya</taxon>
        <taxon>Ascomycota</taxon>
        <taxon>Pezizomycotina</taxon>
        <taxon>Sordariomycetes</taxon>
        <taxon>Hypocreomycetidae</taxon>
        <taxon>Hypocreales</taxon>
        <taxon>Bionectriaceae</taxon>
        <taxon>Clonostachys</taxon>
    </lineage>
</organism>
<dbReference type="PANTHER" id="PTHR48041">
    <property type="entry name" value="ABC TRANSPORTER G FAMILY MEMBER 28"/>
    <property type="match status" value="1"/>
</dbReference>
<reference evidence="11" key="1">
    <citation type="submission" date="2021-10" db="EMBL/GenBank/DDBJ databases">
        <authorList>
            <person name="Piombo E."/>
        </authorList>
    </citation>
    <scope>NUCLEOTIDE SEQUENCE</scope>
</reference>
<feature type="transmembrane region" description="Helical" evidence="9">
    <location>
        <begin position="961"/>
        <end position="981"/>
    </location>
</feature>
<feature type="transmembrane region" description="Helical" evidence="9">
    <location>
        <begin position="822"/>
        <end position="845"/>
    </location>
</feature>
<dbReference type="InterPro" id="IPR043926">
    <property type="entry name" value="ABCG_dom"/>
</dbReference>
<protein>
    <recommendedName>
        <fullName evidence="10">ABC transporter domain-containing protein</fullName>
    </recommendedName>
</protein>
<dbReference type="InterPro" id="IPR003439">
    <property type="entry name" value="ABC_transporter-like_ATP-bd"/>
</dbReference>
<keyword evidence="3 9" id="KW-0812">Transmembrane</keyword>
<proteinExistence type="predicted"/>
<dbReference type="EMBL" id="CABFNO020001443">
    <property type="protein sequence ID" value="CAG9987983.1"/>
    <property type="molecule type" value="Genomic_DNA"/>
</dbReference>
<dbReference type="GO" id="GO:0005524">
    <property type="term" value="F:ATP binding"/>
    <property type="evidence" value="ECO:0007669"/>
    <property type="project" value="UniProtKB-KW"/>
</dbReference>
<name>A0A9N9UDG2_9HYPO</name>
<evidence type="ECO:0000256" key="1">
    <source>
        <dbReference type="ARBA" id="ARBA00004141"/>
    </source>
</evidence>
<dbReference type="Pfam" id="PF01061">
    <property type="entry name" value="ABC2_membrane"/>
    <property type="match status" value="1"/>
</dbReference>
<sequence>MDSMGDFPQENVPQNPFWPHETPDGPAFLDTGACLCALQNPLSEDTKDAAWQCIGNRTQDVYEVDTGKWFRAVTDPTNIHGVIFNNTSKPNTTKTLVVVDGKFQEWKPNITQLSIYDQACTGTNHSTYSTEYYRAVEAKSRNKTTVDALLCWRPGAIPLQIQNAESWTTKGCQEGFYCPNNTVNSLPLYCPPLEPCQISRLLGEVCSHPETEDYISMGPFEPQICQKGFYCPLESNGTQQLPCPQGSYCQLGAASPTPCAIGSYCPQKAEFQLFYLPAIILVLADILLAFGIFIFGYRQRFRQSSSQARIGVFTKSREGMGGVMAKMSGYNALSDDTNDREMQPLDAKYFTRRPTLGFEAALGPGMETEGTEGHKPYETNPQLQAFMDAMRKATDAFDFGLSFRYEDLTFQPKGSSRPILNHVTGSIDRGTLTAVMGGSGGGKSTFVNVLMGKTKHTQGLVAINNKPDKLKRYKKVIGYVPQDDIVLPELTVYENIAHSARVRLPRTWSDRDIDRLVDAVIDCLELSHVRDSLVGSVGKPVISGGQRKRVSIGMELAAAPMAIFLDEPTSGLDASAASSMMRTLKALAKLGISVIVIIHQPRVETFEMLDNLILLGNGQTIYEGPQATAHQFFENMGFRFPPHTNKADVITDIITGNGREYKPIGDIAKEFLIEHWAQYRVNLTRDTSRHTLSSAGQGLMHRTIKKRGAYRFKQFWLCLCRALLQQYRGYWSFWGEMALSLLGGFLLGLAQNSRNGVLFRGIYNTYGMLSTSTDYVSAPQFALLVAIGIGLVSAAPGVKIFSEELLVQNREAEAGHSRISYFLAKVLCVFPRMVFACLHFTVPLLLLAMPIIHWGIAFMANLLYFFCIYGLASIVSMISKREEAPLLSAMLSLILGILSGAAPPLSKVKQWHLEWLWRASPGTWLAEVYFAQLVEPYEYLYDVKTAANLTGFHMGWLWRNMMILCVIGLGYRAIAFGFLCFGHRLRR</sequence>
<feature type="transmembrane region" description="Helical" evidence="9">
    <location>
        <begin position="851"/>
        <end position="872"/>
    </location>
</feature>
<evidence type="ECO:0000259" key="10">
    <source>
        <dbReference type="PROSITE" id="PS50893"/>
    </source>
</evidence>
<dbReference type="InterPro" id="IPR017871">
    <property type="entry name" value="ABC_transporter-like_CS"/>
</dbReference>
<feature type="transmembrane region" description="Helical" evidence="9">
    <location>
        <begin position="781"/>
        <end position="801"/>
    </location>
</feature>
<feature type="domain" description="ABC transporter" evidence="10">
    <location>
        <begin position="403"/>
        <end position="642"/>
    </location>
</feature>
<evidence type="ECO:0000256" key="5">
    <source>
        <dbReference type="ARBA" id="ARBA00022840"/>
    </source>
</evidence>
<dbReference type="CDD" id="cd03213">
    <property type="entry name" value="ABCG_EPDR"/>
    <property type="match status" value="1"/>
</dbReference>
<dbReference type="PANTHER" id="PTHR48041:SF91">
    <property type="entry name" value="ABC TRANSPORTER G FAMILY MEMBER 28"/>
    <property type="match status" value="1"/>
</dbReference>